<comment type="caution">
    <text evidence="1">The sequence shown here is derived from an EMBL/GenBank/DDBJ whole genome shotgun (WGS) entry which is preliminary data.</text>
</comment>
<dbReference type="Gene3D" id="3.30.65.10">
    <property type="entry name" value="Bacterial Topoisomerase I, domain 1"/>
    <property type="match status" value="1"/>
</dbReference>
<dbReference type="EMBL" id="JAMSHJ010000005">
    <property type="protein sequence ID" value="KAI5411156.1"/>
    <property type="molecule type" value="Genomic_DNA"/>
</dbReference>
<organism evidence="1 2">
    <name type="scientific">Pisum sativum</name>
    <name type="common">Garden pea</name>
    <name type="synonym">Lathyrus oleraceus</name>
    <dbReference type="NCBI Taxonomy" id="3888"/>
    <lineage>
        <taxon>Eukaryota</taxon>
        <taxon>Viridiplantae</taxon>
        <taxon>Streptophyta</taxon>
        <taxon>Embryophyta</taxon>
        <taxon>Tracheophyta</taxon>
        <taxon>Spermatophyta</taxon>
        <taxon>Magnoliopsida</taxon>
        <taxon>eudicotyledons</taxon>
        <taxon>Gunneridae</taxon>
        <taxon>Pentapetalae</taxon>
        <taxon>rosids</taxon>
        <taxon>fabids</taxon>
        <taxon>Fabales</taxon>
        <taxon>Fabaceae</taxon>
        <taxon>Papilionoideae</taxon>
        <taxon>50 kb inversion clade</taxon>
        <taxon>NPAAA clade</taxon>
        <taxon>Hologalegina</taxon>
        <taxon>IRL clade</taxon>
        <taxon>Fabeae</taxon>
        <taxon>Lathyrus</taxon>
    </lineage>
</organism>
<evidence type="ECO:0000313" key="2">
    <source>
        <dbReference type="Proteomes" id="UP001058974"/>
    </source>
</evidence>
<name>A0A9D5AKY4_PEA</name>
<evidence type="ECO:0008006" key="3">
    <source>
        <dbReference type="Google" id="ProtNLM"/>
    </source>
</evidence>
<proteinExistence type="predicted"/>
<evidence type="ECO:0000313" key="1">
    <source>
        <dbReference type="EMBL" id="KAI5411156.1"/>
    </source>
</evidence>
<dbReference type="Proteomes" id="UP001058974">
    <property type="component" value="Chromosome 5"/>
</dbReference>
<accession>A0A9D5AKY4</accession>
<dbReference type="AlphaFoldDB" id="A0A9D5AKY4"/>
<reference evidence="1 2" key="1">
    <citation type="journal article" date="2022" name="Nat. Genet.">
        <title>Improved pea reference genome and pan-genome highlight genomic features and evolutionary characteristics.</title>
        <authorList>
            <person name="Yang T."/>
            <person name="Liu R."/>
            <person name="Luo Y."/>
            <person name="Hu S."/>
            <person name="Wang D."/>
            <person name="Wang C."/>
            <person name="Pandey M.K."/>
            <person name="Ge S."/>
            <person name="Xu Q."/>
            <person name="Li N."/>
            <person name="Li G."/>
            <person name="Huang Y."/>
            <person name="Saxena R.K."/>
            <person name="Ji Y."/>
            <person name="Li M."/>
            <person name="Yan X."/>
            <person name="He Y."/>
            <person name="Liu Y."/>
            <person name="Wang X."/>
            <person name="Xiang C."/>
            <person name="Varshney R.K."/>
            <person name="Ding H."/>
            <person name="Gao S."/>
            <person name="Zong X."/>
        </authorList>
    </citation>
    <scope>NUCLEOTIDE SEQUENCE [LARGE SCALE GENOMIC DNA]</scope>
    <source>
        <strain evidence="1 2">cv. Zhongwan 6</strain>
    </source>
</reference>
<gene>
    <name evidence="1" type="ORF">KIW84_056337</name>
</gene>
<protein>
    <recommendedName>
        <fullName evidence="3">DNA topoisomerase type IA zn finger domain-containing protein</fullName>
    </recommendedName>
</protein>
<dbReference type="Gramene" id="Psat05G0633700-T1">
    <property type="protein sequence ID" value="KAI5411156.1"/>
    <property type="gene ID" value="KIW84_056337"/>
</dbReference>
<keyword evidence="2" id="KW-1185">Reference proteome</keyword>
<sequence length="210" mass="23266">MSSWIDSGFLHLKLLDHSSDEKSEGNGKGVQSVANLASYPLKSLQEQNFTIPVRPLNFSFKPGATSDMVAETVSSHKLNNRRNGLGFFRHPVMDWGKNTRSTRVGSEHQNTTEEVVQRCRLCQESDMVLKKNRDSKFMFGCLGYPQCRNVVWLPGSISEAVVTTNTCNNFTPGPVFLISIQVSTAGNTTKLQCQPFGLHWCSSSGTFATL</sequence>